<proteinExistence type="predicted"/>
<dbReference type="InterPro" id="IPR026350">
    <property type="entry name" value="GxxExxY"/>
</dbReference>
<dbReference type="Proteomes" id="UP000034292">
    <property type="component" value="Unassembled WGS sequence"/>
</dbReference>
<comment type="caution">
    <text evidence="1">The sequence shown here is derived from an EMBL/GenBank/DDBJ whole genome shotgun (WGS) entry which is preliminary data.</text>
</comment>
<evidence type="ECO:0000313" key="1">
    <source>
        <dbReference type="EMBL" id="KKR78206.1"/>
    </source>
</evidence>
<dbReference type="EMBL" id="LBZV01000002">
    <property type="protein sequence ID" value="KKR78206.1"/>
    <property type="molecule type" value="Genomic_DNA"/>
</dbReference>
<accession>A0A0G0TTR6</accession>
<evidence type="ECO:0000313" key="2">
    <source>
        <dbReference type="Proteomes" id="UP000034292"/>
    </source>
</evidence>
<sequence>MVANKNYLHSDLTEKIIKAAIKVHSHLGPGFVEKIYQRALEIELKNNQIGVEREKILKLSYSGVNIGTDKVDFEVDRKVLVELKAVTELSDIHKAQLISYLKASKHRIGLLINFAQQKLQVKRVIV</sequence>
<name>A0A0G0TTR6_9BACT</name>
<reference evidence="1 2" key="1">
    <citation type="journal article" date="2015" name="Nature">
        <title>rRNA introns, odd ribosomes, and small enigmatic genomes across a large radiation of phyla.</title>
        <authorList>
            <person name="Brown C.T."/>
            <person name="Hug L.A."/>
            <person name="Thomas B.C."/>
            <person name="Sharon I."/>
            <person name="Castelle C.J."/>
            <person name="Singh A."/>
            <person name="Wilkins M.J."/>
            <person name="Williams K.H."/>
            <person name="Banfield J.F."/>
        </authorList>
    </citation>
    <scope>NUCLEOTIDE SEQUENCE [LARGE SCALE GENOMIC DNA]</scope>
</reference>
<gene>
    <name evidence="1" type="ORF">UU23_C0002G0033</name>
</gene>
<dbReference type="STRING" id="1618408.UU23_C0002G0033"/>
<organism evidence="1 2">
    <name type="scientific">Candidatus Curtissbacteria bacterium GW2011_GWA1_40_9</name>
    <dbReference type="NCBI Taxonomy" id="1618408"/>
    <lineage>
        <taxon>Bacteria</taxon>
        <taxon>Candidatus Curtissiibacteriota</taxon>
    </lineage>
</organism>
<dbReference type="AlphaFoldDB" id="A0A0G0TTR6"/>
<dbReference type="NCBIfam" id="TIGR04256">
    <property type="entry name" value="GxxExxY"/>
    <property type="match status" value="1"/>
</dbReference>
<dbReference type="Pfam" id="PF13366">
    <property type="entry name" value="PDDEXK_3"/>
    <property type="match status" value="1"/>
</dbReference>
<protein>
    <submittedName>
        <fullName evidence="1">GxxExxY protein</fullName>
    </submittedName>
</protein>